<dbReference type="EC" id="4.2.3.-" evidence="7"/>
<dbReference type="SFLD" id="SFLDS00005">
    <property type="entry name" value="Isoprenoid_Synthase_Type_I"/>
    <property type="match status" value="1"/>
</dbReference>
<dbReference type="InterPro" id="IPR047945">
    <property type="entry name" value="MIB_synthase"/>
</dbReference>
<gene>
    <name evidence="9" type="ORF">ACFPCY_07445</name>
</gene>
<keyword evidence="10" id="KW-1185">Reference proteome</keyword>
<dbReference type="Gene3D" id="1.10.600.10">
    <property type="entry name" value="Farnesyl Diphosphate Synthase"/>
    <property type="match status" value="1"/>
</dbReference>
<dbReference type="Pfam" id="PF19086">
    <property type="entry name" value="Terpene_syn_C_2"/>
    <property type="match status" value="1"/>
</dbReference>
<evidence type="ECO:0000256" key="5">
    <source>
        <dbReference type="ARBA" id="ARBA00035573"/>
    </source>
</evidence>
<name>A0ABV9TUL7_9ACTN</name>
<evidence type="ECO:0000256" key="3">
    <source>
        <dbReference type="ARBA" id="ARBA00022842"/>
    </source>
</evidence>
<accession>A0ABV9TUL7</accession>
<dbReference type="RefSeq" id="WP_378252889.1">
    <property type="nucleotide sequence ID" value="NZ_JBHSIT010000002.1"/>
</dbReference>
<dbReference type="InterPro" id="IPR008949">
    <property type="entry name" value="Isoprenoid_synthase_dom_sf"/>
</dbReference>
<dbReference type="NCBIfam" id="NF041167">
    <property type="entry name" value="f2_encap_cargo2"/>
    <property type="match status" value="1"/>
</dbReference>
<comment type="caution">
    <text evidence="9">The sequence shown here is derived from an EMBL/GenBank/DDBJ whole genome shotgun (WGS) entry which is preliminary data.</text>
</comment>
<dbReference type="EMBL" id="JBHSIT010000002">
    <property type="protein sequence ID" value="MFC4907148.1"/>
    <property type="molecule type" value="Genomic_DNA"/>
</dbReference>
<evidence type="ECO:0000256" key="1">
    <source>
        <dbReference type="ARBA" id="ARBA00001946"/>
    </source>
</evidence>
<feature type="compositionally biased region" description="Basic and acidic residues" evidence="8">
    <location>
        <begin position="86"/>
        <end position="99"/>
    </location>
</feature>
<keyword evidence="4 7" id="KW-0456">Lyase</keyword>
<dbReference type="PANTHER" id="PTHR35201">
    <property type="entry name" value="TERPENE SYNTHASE"/>
    <property type="match status" value="1"/>
</dbReference>
<dbReference type="PANTHER" id="PTHR35201:SF4">
    <property type="entry name" value="BETA-PINACENE SYNTHASE-RELATED"/>
    <property type="match status" value="1"/>
</dbReference>
<feature type="compositionally biased region" description="Low complexity" evidence="8">
    <location>
        <begin position="69"/>
        <end position="81"/>
    </location>
</feature>
<evidence type="ECO:0000256" key="7">
    <source>
        <dbReference type="RuleBase" id="RU366034"/>
    </source>
</evidence>
<keyword evidence="3 7" id="KW-0460">Magnesium</keyword>
<feature type="region of interest" description="Disordered" evidence="8">
    <location>
        <begin position="23"/>
        <end position="102"/>
    </location>
</feature>
<dbReference type="Proteomes" id="UP001595872">
    <property type="component" value="Unassembled WGS sequence"/>
</dbReference>
<evidence type="ECO:0000256" key="6">
    <source>
        <dbReference type="ARBA" id="ARBA00035653"/>
    </source>
</evidence>
<protein>
    <recommendedName>
        <fullName evidence="7">Terpene synthase</fullName>
        <ecNumber evidence="7">4.2.3.-</ecNumber>
    </recommendedName>
</protein>
<keyword evidence="2 7" id="KW-0479">Metal-binding</keyword>
<evidence type="ECO:0000256" key="4">
    <source>
        <dbReference type="ARBA" id="ARBA00023239"/>
    </source>
</evidence>
<evidence type="ECO:0000256" key="8">
    <source>
        <dbReference type="SAM" id="MobiDB-lite"/>
    </source>
</evidence>
<evidence type="ECO:0000256" key="2">
    <source>
        <dbReference type="ARBA" id="ARBA00022723"/>
    </source>
</evidence>
<organism evidence="9 10">
    <name type="scientific">Actinomadura gamaensis</name>
    <dbReference type="NCBI Taxonomy" id="1763541"/>
    <lineage>
        <taxon>Bacteria</taxon>
        <taxon>Bacillati</taxon>
        <taxon>Actinomycetota</taxon>
        <taxon>Actinomycetes</taxon>
        <taxon>Streptosporangiales</taxon>
        <taxon>Thermomonosporaceae</taxon>
        <taxon>Actinomadura</taxon>
    </lineage>
</organism>
<dbReference type="SFLD" id="SFLDG01020">
    <property type="entry name" value="Terpene_Cyclase_Like_2"/>
    <property type="match status" value="1"/>
</dbReference>
<evidence type="ECO:0000313" key="10">
    <source>
        <dbReference type="Proteomes" id="UP001595872"/>
    </source>
</evidence>
<sequence>MDTRAETTEPAGVLADLSERFSALPAGPTGFGTSAARIPFLDGTGDVSGISDVPTQDVPTQDVPTQDVPGASAPGASAAEEPAPEPAKDRRADEAEPPRTIKGLKYHRPLRDDRALADRVNERLMQWAEKEIELYPGDELRAMFLAFDPGRSVVMCHPDAATFEHLVAAGMLYIGENAVDDYFCEPDLGGHPEGLGARLLVAQSAIDPLHTTKAQIPKWLAGLASHPALRSMRSAMNYFERIATPAQAHRYRHDICNLYLGYCAEAACIQTGRTPHVWEYLAQRQFNNFRPCLTITDAVGGYELPASVFARPDVQRATALASNASTIVNDLYSLRKEMAQERVHHSLPTVLAEEEGLGIEEAFQRTIEIHNELMDDFEALSALLGPTDPVLARYLAGLSNWVAGNHEWHSGLVGTRYAVAP</sequence>
<evidence type="ECO:0000313" key="9">
    <source>
        <dbReference type="EMBL" id="MFC4907148.1"/>
    </source>
</evidence>
<comment type="similarity">
    <text evidence="6">Belongs to the terpene synthase family. 2-methylisoborneol synthase subfamily.</text>
</comment>
<comment type="catalytic activity">
    <reaction evidence="5">
        <text>(E)-2-methylgeranyl diphosphate + H2O = 2-methylisoborneol + diphosphate</text>
        <dbReference type="Rhea" id="RHEA:32571"/>
        <dbReference type="ChEBI" id="CHEBI:15377"/>
        <dbReference type="ChEBI" id="CHEBI:33019"/>
        <dbReference type="ChEBI" id="CHEBI:61984"/>
        <dbReference type="ChEBI" id="CHEBI:61987"/>
        <dbReference type="EC" id="4.2.3.118"/>
    </reaction>
</comment>
<dbReference type="InterPro" id="IPR034686">
    <property type="entry name" value="Terpene_cyclase-like_2"/>
</dbReference>
<proteinExistence type="inferred from homology"/>
<dbReference type="SUPFAM" id="SSF48576">
    <property type="entry name" value="Terpenoid synthases"/>
    <property type="match status" value="1"/>
</dbReference>
<feature type="compositionally biased region" description="Polar residues" evidence="8">
    <location>
        <begin position="53"/>
        <end position="64"/>
    </location>
</feature>
<reference evidence="10" key="1">
    <citation type="journal article" date="2019" name="Int. J. Syst. Evol. Microbiol.">
        <title>The Global Catalogue of Microorganisms (GCM) 10K type strain sequencing project: providing services to taxonomists for standard genome sequencing and annotation.</title>
        <authorList>
            <consortium name="The Broad Institute Genomics Platform"/>
            <consortium name="The Broad Institute Genome Sequencing Center for Infectious Disease"/>
            <person name="Wu L."/>
            <person name="Ma J."/>
        </authorList>
    </citation>
    <scope>NUCLEOTIDE SEQUENCE [LARGE SCALE GENOMIC DNA]</scope>
    <source>
        <strain evidence="10">KLKA75</strain>
    </source>
</reference>
<comment type="cofactor">
    <cofactor evidence="1 7">
        <name>Mg(2+)</name>
        <dbReference type="ChEBI" id="CHEBI:18420"/>
    </cofactor>
</comment>